<feature type="region of interest" description="Disordered" evidence="1">
    <location>
        <begin position="31"/>
        <end position="101"/>
    </location>
</feature>
<comment type="caution">
    <text evidence="3">The sequence shown here is derived from an EMBL/GenBank/DDBJ whole genome shotgun (WGS) entry which is preliminary data.</text>
</comment>
<organism evidence="3 4">
    <name type="scientific">Candidatus Terrybacteria bacterium RIFCSPLOWO2_01_FULL_40_23</name>
    <dbReference type="NCBI Taxonomy" id="1802366"/>
    <lineage>
        <taxon>Bacteria</taxon>
        <taxon>Candidatus Terryibacteriota</taxon>
    </lineage>
</organism>
<gene>
    <name evidence="3" type="ORF">A3A97_03350</name>
</gene>
<feature type="signal peptide" evidence="2">
    <location>
        <begin position="1"/>
        <end position="23"/>
    </location>
</feature>
<sequence>MPNKKILLVVGAIAVVGSLGAFAVMQFSPETQESAQNNAPTQNEEQTPQATGSIDGSVDAILSESSDDATLSGEEEADASMITYDDQEVSSFNQTHDETQF</sequence>
<accession>A0A1G2PRZ5</accession>
<name>A0A1G2PRZ5_9BACT</name>
<evidence type="ECO:0000256" key="1">
    <source>
        <dbReference type="SAM" id="MobiDB-lite"/>
    </source>
</evidence>
<feature type="compositionally biased region" description="Polar residues" evidence="1">
    <location>
        <begin position="31"/>
        <end position="54"/>
    </location>
</feature>
<protein>
    <submittedName>
        <fullName evidence="3">Uncharacterized protein</fullName>
    </submittedName>
</protein>
<evidence type="ECO:0000256" key="2">
    <source>
        <dbReference type="SAM" id="SignalP"/>
    </source>
</evidence>
<reference evidence="3 4" key="1">
    <citation type="journal article" date="2016" name="Nat. Commun.">
        <title>Thousands of microbial genomes shed light on interconnected biogeochemical processes in an aquifer system.</title>
        <authorList>
            <person name="Anantharaman K."/>
            <person name="Brown C.T."/>
            <person name="Hug L.A."/>
            <person name="Sharon I."/>
            <person name="Castelle C.J."/>
            <person name="Probst A.J."/>
            <person name="Thomas B.C."/>
            <person name="Singh A."/>
            <person name="Wilkins M.J."/>
            <person name="Karaoz U."/>
            <person name="Brodie E.L."/>
            <person name="Williams K.H."/>
            <person name="Hubbard S.S."/>
            <person name="Banfield J.F."/>
        </authorList>
    </citation>
    <scope>NUCLEOTIDE SEQUENCE [LARGE SCALE GENOMIC DNA]</scope>
</reference>
<evidence type="ECO:0000313" key="4">
    <source>
        <dbReference type="Proteomes" id="UP000176951"/>
    </source>
</evidence>
<feature type="chain" id="PRO_5009583939" evidence="2">
    <location>
        <begin position="24"/>
        <end position="101"/>
    </location>
</feature>
<dbReference type="EMBL" id="MHSW01000038">
    <property type="protein sequence ID" value="OHA50362.1"/>
    <property type="molecule type" value="Genomic_DNA"/>
</dbReference>
<proteinExistence type="predicted"/>
<keyword evidence="2" id="KW-0732">Signal</keyword>
<dbReference type="Proteomes" id="UP000176951">
    <property type="component" value="Unassembled WGS sequence"/>
</dbReference>
<dbReference type="AlphaFoldDB" id="A0A1G2PRZ5"/>
<evidence type="ECO:0000313" key="3">
    <source>
        <dbReference type="EMBL" id="OHA50362.1"/>
    </source>
</evidence>